<dbReference type="Proteomes" id="UP000054279">
    <property type="component" value="Unassembled WGS sequence"/>
</dbReference>
<sequence>MRVKRNRYVNVVKETIARCGGIAVKDLEGIWGRLQQRNKKHPHSFIHEKARIHVLWQWERTDSCGMDARQQALKVNI</sequence>
<evidence type="ECO:0000313" key="2">
    <source>
        <dbReference type="Proteomes" id="UP000054279"/>
    </source>
</evidence>
<organism evidence="1 2">
    <name type="scientific">Sphaerobolus stellatus (strain SS14)</name>
    <dbReference type="NCBI Taxonomy" id="990650"/>
    <lineage>
        <taxon>Eukaryota</taxon>
        <taxon>Fungi</taxon>
        <taxon>Dikarya</taxon>
        <taxon>Basidiomycota</taxon>
        <taxon>Agaricomycotina</taxon>
        <taxon>Agaricomycetes</taxon>
        <taxon>Phallomycetidae</taxon>
        <taxon>Geastrales</taxon>
        <taxon>Sphaerobolaceae</taxon>
        <taxon>Sphaerobolus</taxon>
    </lineage>
</organism>
<dbReference type="AlphaFoldDB" id="A0A0C9VFC6"/>
<evidence type="ECO:0000313" key="1">
    <source>
        <dbReference type="EMBL" id="KIJ36315.1"/>
    </source>
</evidence>
<dbReference type="EMBL" id="KN837179">
    <property type="protein sequence ID" value="KIJ36315.1"/>
    <property type="molecule type" value="Genomic_DNA"/>
</dbReference>
<keyword evidence="2" id="KW-1185">Reference proteome</keyword>
<protein>
    <submittedName>
        <fullName evidence="1">Uncharacterized protein</fullName>
    </submittedName>
</protein>
<name>A0A0C9VFC6_SPHS4</name>
<dbReference type="HOGENOM" id="CLU_2639680_0_0_1"/>
<gene>
    <name evidence="1" type="ORF">M422DRAFT_34283</name>
</gene>
<accession>A0A0C9VFC6</accession>
<reference evidence="1 2" key="1">
    <citation type="submission" date="2014-06" db="EMBL/GenBank/DDBJ databases">
        <title>Evolutionary Origins and Diversification of the Mycorrhizal Mutualists.</title>
        <authorList>
            <consortium name="DOE Joint Genome Institute"/>
            <consortium name="Mycorrhizal Genomics Consortium"/>
            <person name="Kohler A."/>
            <person name="Kuo A."/>
            <person name="Nagy L.G."/>
            <person name="Floudas D."/>
            <person name="Copeland A."/>
            <person name="Barry K.W."/>
            <person name="Cichocki N."/>
            <person name="Veneault-Fourrey C."/>
            <person name="LaButti K."/>
            <person name="Lindquist E.A."/>
            <person name="Lipzen A."/>
            <person name="Lundell T."/>
            <person name="Morin E."/>
            <person name="Murat C."/>
            <person name="Riley R."/>
            <person name="Ohm R."/>
            <person name="Sun H."/>
            <person name="Tunlid A."/>
            <person name="Henrissat B."/>
            <person name="Grigoriev I.V."/>
            <person name="Hibbett D.S."/>
            <person name="Martin F."/>
        </authorList>
    </citation>
    <scope>NUCLEOTIDE SEQUENCE [LARGE SCALE GENOMIC DNA]</scope>
    <source>
        <strain evidence="1 2">SS14</strain>
    </source>
</reference>
<proteinExistence type="predicted"/>